<dbReference type="GO" id="GO:0005856">
    <property type="term" value="C:cytoskeleton"/>
    <property type="evidence" value="ECO:0007669"/>
    <property type="project" value="TreeGrafter"/>
</dbReference>
<sequence length="255" mass="28552">MAHGSALSTTRSSQESKVRLLQDAKRFTAELERQREELEKMERFPEGSNTEVGKMRRQLLIYHNKIRQAHEQEYQLQFQMECLLGEKDILEKEYNRQPKPAEQEKKAKVLRDGCEELRKEVAQRRMEIKSLKEDMDTKQKNLQREKEALDQKKDTIENLEADLAQLLCVPGQLGKEIDRIKRKKTDVQKKTAELVQKKTAGQEGGAGGGAEGDLAVATATAVGERAAACRRSASAALEGRSSSAASAQCSPRAAA</sequence>
<evidence type="ECO:0000256" key="1">
    <source>
        <dbReference type="ARBA" id="ARBA00023054"/>
    </source>
</evidence>
<gene>
    <name evidence="4" type="ORF">COCON_G00115600</name>
</gene>
<dbReference type="Proteomes" id="UP001152803">
    <property type="component" value="Unassembled WGS sequence"/>
</dbReference>
<feature type="compositionally biased region" description="Gly residues" evidence="3">
    <location>
        <begin position="202"/>
        <end position="211"/>
    </location>
</feature>
<dbReference type="OrthoDB" id="10262929at2759"/>
<reference evidence="4" key="1">
    <citation type="journal article" date="2023" name="Science">
        <title>Genome structures resolve the early diversification of teleost fishes.</title>
        <authorList>
            <person name="Parey E."/>
            <person name="Louis A."/>
            <person name="Montfort J."/>
            <person name="Bouchez O."/>
            <person name="Roques C."/>
            <person name="Iampietro C."/>
            <person name="Lluch J."/>
            <person name="Castinel A."/>
            <person name="Donnadieu C."/>
            <person name="Desvignes T."/>
            <person name="Floi Bucao C."/>
            <person name="Jouanno E."/>
            <person name="Wen M."/>
            <person name="Mejri S."/>
            <person name="Dirks R."/>
            <person name="Jansen H."/>
            <person name="Henkel C."/>
            <person name="Chen W.J."/>
            <person name="Zahm M."/>
            <person name="Cabau C."/>
            <person name="Klopp C."/>
            <person name="Thompson A.W."/>
            <person name="Robinson-Rechavi M."/>
            <person name="Braasch I."/>
            <person name="Lecointre G."/>
            <person name="Bobe J."/>
            <person name="Postlethwait J.H."/>
            <person name="Berthelot C."/>
            <person name="Roest Crollius H."/>
            <person name="Guiguen Y."/>
        </authorList>
    </citation>
    <scope>NUCLEOTIDE SEQUENCE</scope>
    <source>
        <strain evidence="4">Concon-B</strain>
    </source>
</reference>
<keyword evidence="5" id="KW-1185">Reference proteome</keyword>
<name>A0A9Q1DFV9_CONCO</name>
<dbReference type="EMBL" id="JAFJMO010000008">
    <property type="protein sequence ID" value="KAJ8268953.1"/>
    <property type="molecule type" value="Genomic_DNA"/>
</dbReference>
<accession>A0A9Q1DFV9</accession>
<dbReference type="PANTHER" id="PTHR32083">
    <property type="entry name" value="CILIA AND FLAGELLA-ASSOCIATED PROTEIN 58-RELATED"/>
    <property type="match status" value="1"/>
</dbReference>
<proteinExistence type="predicted"/>
<feature type="coiled-coil region" evidence="2">
    <location>
        <begin position="17"/>
        <end position="44"/>
    </location>
</feature>
<comment type="caution">
    <text evidence="4">The sequence shown here is derived from an EMBL/GenBank/DDBJ whole genome shotgun (WGS) entry which is preliminary data.</text>
</comment>
<feature type="coiled-coil region" evidence="2">
    <location>
        <begin position="114"/>
        <end position="169"/>
    </location>
</feature>
<feature type="region of interest" description="Disordered" evidence="3">
    <location>
        <begin position="230"/>
        <end position="255"/>
    </location>
</feature>
<evidence type="ECO:0000256" key="3">
    <source>
        <dbReference type="SAM" id="MobiDB-lite"/>
    </source>
</evidence>
<protein>
    <submittedName>
        <fullName evidence="4">Uncharacterized protein</fullName>
    </submittedName>
</protein>
<feature type="region of interest" description="Disordered" evidence="3">
    <location>
        <begin position="183"/>
        <end position="211"/>
    </location>
</feature>
<feature type="compositionally biased region" description="Basic and acidic residues" evidence="3">
    <location>
        <begin position="183"/>
        <end position="196"/>
    </location>
</feature>
<dbReference type="PANTHER" id="PTHR32083:SF34">
    <property type="entry name" value="COILED-COIL DOMAIN-CONTAINING PROTEIN 146"/>
    <property type="match status" value="1"/>
</dbReference>
<evidence type="ECO:0000313" key="5">
    <source>
        <dbReference type="Proteomes" id="UP001152803"/>
    </source>
</evidence>
<evidence type="ECO:0000256" key="2">
    <source>
        <dbReference type="SAM" id="Coils"/>
    </source>
</evidence>
<evidence type="ECO:0000313" key="4">
    <source>
        <dbReference type="EMBL" id="KAJ8268953.1"/>
    </source>
</evidence>
<dbReference type="AlphaFoldDB" id="A0A9Q1DFV9"/>
<organism evidence="4 5">
    <name type="scientific">Conger conger</name>
    <name type="common">Conger eel</name>
    <name type="synonym">Muraena conger</name>
    <dbReference type="NCBI Taxonomy" id="82655"/>
    <lineage>
        <taxon>Eukaryota</taxon>
        <taxon>Metazoa</taxon>
        <taxon>Chordata</taxon>
        <taxon>Craniata</taxon>
        <taxon>Vertebrata</taxon>
        <taxon>Euteleostomi</taxon>
        <taxon>Actinopterygii</taxon>
        <taxon>Neopterygii</taxon>
        <taxon>Teleostei</taxon>
        <taxon>Anguilliformes</taxon>
        <taxon>Congridae</taxon>
        <taxon>Conger</taxon>
    </lineage>
</organism>
<keyword evidence="1 2" id="KW-0175">Coiled coil</keyword>